<evidence type="ECO:0000259" key="1">
    <source>
        <dbReference type="PROSITE" id="PS50943"/>
    </source>
</evidence>
<dbReference type="RefSeq" id="WP_380595635.1">
    <property type="nucleotide sequence ID" value="NZ_JBHSDU010000003.1"/>
</dbReference>
<sequence>MSECAQIIAVLKRSLKARGTTYRDLAKAVGLSEASIKRIFAEETFSLARLEQICTALGLSIMEVARMAAQQTTPGGQQLSIDQEETLASDSRLLACFHLLLNGRETPAIASELDLPERELRRLLVKLDATKLIELQPKMKVRLRTSNVISWRSNGPVRRLYEQQVKTEFLQSDFTGRHESISFASAELSEASAKILTRKAELLARDFAELAALDAGLPDKDKRSMGLLLALRPWVFSMYDGLRKKGQAYASSNPSRT</sequence>
<dbReference type="EMBL" id="JBHSDU010000003">
    <property type="protein sequence ID" value="MFC4308537.1"/>
    <property type="molecule type" value="Genomic_DNA"/>
</dbReference>
<dbReference type="PROSITE" id="PS50943">
    <property type="entry name" value="HTH_CROC1"/>
    <property type="match status" value="1"/>
</dbReference>
<dbReference type="SMART" id="SM00530">
    <property type="entry name" value="HTH_XRE"/>
    <property type="match status" value="1"/>
</dbReference>
<dbReference type="Pfam" id="PF13443">
    <property type="entry name" value="HTH_26"/>
    <property type="match status" value="1"/>
</dbReference>
<dbReference type="InterPro" id="IPR001387">
    <property type="entry name" value="Cro/C1-type_HTH"/>
</dbReference>
<proteinExistence type="predicted"/>
<protein>
    <submittedName>
        <fullName evidence="2">Helix-turn-helix domain-containing protein</fullName>
    </submittedName>
</protein>
<dbReference type="InterPro" id="IPR010982">
    <property type="entry name" value="Lambda_DNA-bd_dom_sf"/>
</dbReference>
<keyword evidence="3" id="KW-1185">Reference proteome</keyword>
<feature type="domain" description="HTH cro/C1-type" evidence="1">
    <location>
        <begin position="11"/>
        <end position="64"/>
    </location>
</feature>
<dbReference type="CDD" id="cd00093">
    <property type="entry name" value="HTH_XRE"/>
    <property type="match status" value="1"/>
</dbReference>
<dbReference type="Gene3D" id="1.10.260.40">
    <property type="entry name" value="lambda repressor-like DNA-binding domains"/>
    <property type="match status" value="1"/>
</dbReference>
<name>A0ABV8SNK1_9GAMM</name>
<gene>
    <name evidence="2" type="ORF">ACFPN2_05530</name>
</gene>
<evidence type="ECO:0000313" key="2">
    <source>
        <dbReference type="EMBL" id="MFC4308537.1"/>
    </source>
</evidence>
<dbReference type="Proteomes" id="UP001595904">
    <property type="component" value="Unassembled WGS sequence"/>
</dbReference>
<evidence type="ECO:0000313" key="3">
    <source>
        <dbReference type="Proteomes" id="UP001595904"/>
    </source>
</evidence>
<organism evidence="2 3">
    <name type="scientific">Steroidobacter flavus</name>
    <dbReference type="NCBI Taxonomy" id="1842136"/>
    <lineage>
        <taxon>Bacteria</taxon>
        <taxon>Pseudomonadati</taxon>
        <taxon>Pseudomonadota</taxon>
        <taxon>Gammaproteobacteria</taxon>
        <taxon>Steroidobacterales</taxon>
        <taxon>Steroidobacteraceae</taxon>
        <taxon>Steroidobacter</taxon>
    </lineage>
</organism>
<accession>A0ABV8SNK1</accession>
<reference evidence="3" key="1">
    <citation type="journal article" date="2019" name="Int. J. Syst. Evol. Microbiol.">
        <title>The Global Catalogue of Microorganisms (GCM) 10K type strain sequencing project: providing services to taxonomists for standard genome sequencing and annotation.</title>
        <authorList>
            <consortium name="The Broad Institute Genomics Platform"/>
            <consortium name="The Broad Institute Genome Sequencing Center for Infectious Disease"/>
            <person name="Wu L."/>
            <person name="Ma J."/>
        </authorList>
    </citation>
    <scope>NUCLEOTIDE SEQUENCE [LARGE SCALE GENOMIC DNA]</scope>
    <source>
        <strain evidence="3">CGMCC 1.10759</strain>
    </source>
</reference>
<comment type="caution">
    <text evidence="2">The sequence shown here is derived from an EMBL/GenBank/DDBJ whole genome shotgun (WGS) entry which is preliminary data.</text>
</comment>
<dbReference type="SUPFAM" id="SSF47413">
    <property type="entry name" value="lambda repressor-like DNA-binding domains"/>
    <property type="match status" value="1"/>
</dbReference>